<evidence type="ECO:0000313" key="3">
    <source>
        <dbReference type="EMBL" id="MCY9595263.1"/>
    </source>
</evidence>
<evidence type="ECO:0000313" key="6">
    <source>
        <dbReference type="Proteomes" id="UP001527202"/>
    </source>
</evidence>
<protein>
    <submittedName>
        <fullName evidence="3 4">N-acetyltransferase</fullName>
    </submittedName>
</protein>
<dbReference type="CDD" id="cd04301">
    <property type="entry name" value="NAT_SF"/>
    <property type="match status" value="1"/>
</dbReference>
<reference evidence="4 5" key="1">
    <citation type="submission" date="2018-01" db="EMBL/GenBank/DDBJ databases">
        <title>The whole genome sequencing and assembly of Paenibacillus chitinolyticus KCCM 41400 strain.</title>
        <authorList>
            <person name="Kim J.-Y."/>
            <person name="Park M.-K."/>
            <person name="Lee Y.-J."/>
            <person name="Yi H."/>
            <person name="Bahn Y.-S."/>
            <person name="Kim J.F."/>
            <person name="Lee D.-W."/>
        </authorList>
    </citation>
    <scope>NUCLEOTIDE SEQUENCE [LARGE SCALE GENOMIC DNA]</scope>
    <source>
        <strain evidence="4 5">KCCM 41400</strain>
    </source>
</reference>
<evidence type="ECO:0000313" key="4">
    <source>
        <dbReference type="EMBL" id="QAV20972.1"/>
    </source>
</evidence>
<feature type="domain" description="N-acetyltransferase" evidence="2">
    <location>
        <begin position="1"/>
        <end position="156"/>
    </location>
</feature>
<proteinExistence type="predicted"/>
<dbReference type="Pfam" id="PF00583">
    <property type="entry name" value="Acetyltransf_1"/>
    <property type="match status" value="1"/>
</dbReference>
<name>A0A410X2X8_9BACL</name>
<dbReference type="Proteomes" id="UP001527202">
    <property type="component" value="Unassembled WGS sequence"/>
</dbReference>
<organism evidence="4 5">
    <name type="scientific">Paenibacillus chitinolyticus</name>
    <dbReference type="NCBI Taxonomy" id="79263"/>
    <lineage>
        <taxon>Bacteria</taxon>
        <taxon>Bacillati</taxon>
        <taxon>Bacillota</taxon>
        <taxon>Bacilli</taxon>
        <taxon>Bacillales</taxon>
        <taxon>Paenibacillaceae</taxon>
        <taxon>Paenibacillus</taxon>
    </lineage>
</organism>
<dbReference type="GeneID" id="95378286"/>
<keyword evidence="6" id="KW-1185">Reference proteome</keyword>
<dbReference type="SUPFAM" id="SSF55729">
    <property type="entry name" value="Acyl-CoA N-acyltransferases (Nat)"/>
    <property type="match status" value="1"/>
</dbReference>
<accession>A0A410X2X8</accession>
<dbReference type="InterPro" id="IPR050769">
    <property type="entry name" value="NAT_camello-type"/>
</dbReference>
<dbReference type="Gene3D" id="3.40.630.30">
    <property type="match status" value="1"/>
</dbReference>
<dbReference type="InterPro" id="IPR016181">
    <property type="entry name" value="Acyl_CoA_acyltransferase"/>
</dbReference>
<dbReference type="OrthoDB" id="46888at2"/>
<dbReference type="EMBL" id="CP026520">
    <property type="protein sequence ID" value="QAV20972.1"/>
    <property type="molecule type" value="Genomic_DNA"/>
</dbReference>
<dbReference type="InterPro" id="IPR000182">
    <property type="entry name" value="GNAT_dom"/>
</dbReference>
<evidence type="ECO:0000259" key="2">
    <source>
        <dbReference type="PROSITE" id="PS51186"/>
    </source>
</evidence>
<dbReference type="AlphaFoldDB" id="A0A410X2X8"/>
<evidence type="ECO:0000256" key="1">
    <source>
        <dbReference type="ARBA" id="ARBA00022679"/>
    </source>
</evidence>
<evidence type="ECO:0000313" key="5">
    <source>
        <dbReference type="Proteomes" id="UP000288943"/>
    </source>
</evidence>
<dbReference type="KEGG" id="pchi:PC41400_26200"/>
<keyword evidence="1 4" id="KW-0808">Transferase</keyword>
<reference evidence="3 6" key="2">
    <citation type="submission" date="2022-05" db="EMBL/GenBank/DDBJ databases">
        <title>Genome Sequencing of Bee-Associated Microbes.</title>
        <authorList>
            <person name="Dunlap C."/>
        </authorList>
    </citation>
    <scope>NUCLEOTIDE SEQUENCE [LARGE SCALE GENOMIC DNA]</scope>
    <source>
        <strain evidence="3 6">NRRL B-23120</strain>
    </source>
</reference>
<dbReference type="PROSITE" id="PS51186">
    <property type="entry name" value="GNAT"/>
    <property type="match status" value="1"/>
</dbReference>
<gene>
    <name evidence="3" type="ORF">M5X16_05685</name>
    <name evidence="4" type="ORF">PC41400_26200</name>
</gene>
<dbReference type="PANTHER" id="PTHR13947">
    <property type="entry name" value="GNAT FAMILY N-ACETYLTRANSFERASE"/>
    <property type="match status" value="1"/>
</dbReference>
<dbReference type="PANTHER" id="PTHR13947:SF37">
    <property type="entry name" value="LD18367P"/>
    <property type="match status" value="1"/>
</dbReference>
<dbReference type="RefSeq" id="WP_042234491.1">
    <property type="nucleotide sequence ID" value="NZ_CP026520.1"/>
</dbReference>
<dbReference type="Proteomes" id="UP000288943">
    <property type="component" value="Chromosome"/>
</dbReference>
<dbReference type="EMBL" id="JAMDMJ010000006">
    <property type="protein sequence ID" value="MCY9595263.1"/>
    <property type="molecule type" value="Genomic_DNA"/>
</dbReference>
<dbReference type="GO" id="GO:0008080">
    <property type="term" value="F:N-acetyltransferase activity"/>
    <property type="evidence" value="ECO:0007669"/>
    <property type="project" value="InterPro"/>
</dbReference>
<sequence length="159" mass="17830">MMRQIPLDDVQAVLELLALQTTAYLVEAGLIGYKDIPPLRDSPLTLRCSKETFTGYYVNDREEGREELAGAIAWEEKGTELTITRMMVHSRHFRQGIASALIRHALTTNPQAGRFVVSTGEANLPAVRLYEKFGFHRTGKRTIAPSIALVTFEKIRGIQ</sequence>